<dbReference type="InterPro" id="IPR018356">
    <property type="entry name" value="Tscrpt_reg_HTH_DeoR_CS"/>
</dbReference>
<evidence type="ECO:0000256" key="1">
    <source>
        <dbReference type="ARBA" id="ARBA00022491"/>
    </source>
</evidence>
<dbReference type="Pfam" id="PF00455">
    <property type="entry name" value="DeoRC"/>
    <property type="match status" value="1"/>
</dbReference>
<keyword evidence="4" id="KW-0804">Transcription</keyword>
<dbReference type="InterPro" id="IPR001034">
    <property type="entry name" value="DeoR_HTH"/>
</dbReference>
<feature type="domain" description="HTH deoR-type" evidence="5">
    <location>
        <begin position="3"/>
        <end position="58"/>
    </location>
</feature>
<evidence type="ECO:0000313" key="6">
    <source>
        <dbReference type="EMBL" id="PXX18136.1"/>
    </source>
</evidence>
<comment type="caution">
    <text evidence="7">The sequence shown here is derived from an EMBL/GenBank/DDBJ whole genome shotgun (WGS) entry which is preliminary data.</text>
</comment>
<dbReference type="PANTHER" id="PTHR30363">
    <property type="entry name" value="HTH-TYPE TRANSCRIPTIONAL REGULATOR SRLR-RELATED"/>
    <property type="match status" value="1"/>
</dbReference>
<dbReference type="PRINTS" id="PR00037">
    <property type="entry name" value="HTHLACR"/>
</dbReference>
<dbReference type="Pfam" id="PF08220">
    <property type="entry name" value="HTH_DeoR"/>
    <property type="match status" value="1"/>
</dbReference>
<dbReference type="SUPFAM" id="SSF100950">
    <property type="entry name" value="NagB/RpiA/CoA transferase-like"/>
    <property type="match status" value="1"/>
</dbReference>
<dbReference type="AlphaFoldDB" id="A0AAQ1JTY3"/>
<dbReference type="GO" id="GO:0003700">
    <property type="term" value="F:DNA-binding transcription factor activity"/>
    <property type="evidence" value="ECO:0007669"/>
    <property type="project" value="InterPro"/>
</dbReference>
<protein>
    <submittedName>
        <fullName evidence="6">DeoR family transcriptional regulator</fullName>
    </submittedName>
    <submittedName>
        <fullName evidence="7">Transcriptional regulator, DeoR family</fullName>
    </submittedName>
</protein>
<dbReference type="SMART" id="SM01134">
    <property type="entry name" value="DeoRC"/>
    <property type="match status" value="1"/>
</dbReference>
<evidence type="ECO:0000313" key="9">
    <source>
        <dbReference type="Proteomes" id="UP000247515"/>
    </source>
</evidence>
<evidence type="ECO:0000256" key="2">
    <source>
        <dbReference type="ARBA" id="ARBA00023015"/>
    </source>
</evidence>
<keyword evidence="3" id="KW-0238">DNA-binding</keyword>
<dbReference type="PROSITE" id="PS00894">
    <property type="entry name" value="HTH_DEOR_1"/>
    <property type="match status" value="1"/>
</dbReference>
<evidence type="ECO:0000256" key="3">
    <source>
        <dbReference type="ARBA" id="ARBA00023125"/>
    </source>
</evidence>
<dbReference type="Proteomes" id="UP000247515">
    <property type="component" value="Unassembled WGS sequence"/>
</dbReference>
<keyword evidence="9" id="KW-1185">Reference proteome</keyword>
<dbReference type="SUPFAM" id="SSF46785">
    <property type="entry name" value="Winged helix' DNA-binding domain"/>
    <property type="match status" value="1"/>
</dbReference>
<accession>A0AAQ1JTY3</accession>
<dbReference type="Proteomes" id="UP000183529">
    <property type="component" value="Unassembled WGS sequence"/>
</dbReference>
<evidence type="ECO:0000313" key="7">
    <source>
        <dbReference type="EMBL" id="SEJ60234.1"/>
    </source>
</evidence>
<dbReference type="PANTHER" id="PTHR30363:SF4">
    <property type="entry name" value="GLYCEROL-3-PHOSPHATE REGULON REPRESSOR"/>
    <property type="match status" value="1"/>
</dbReference>
<reference evidence="6 9" key="2">
    <citation type="submission" date="2018-05" db="EMBL/GenBank/DDBJ databases">
        <title>Genomic Encyclopedia of Type Strains, Phase IV (KMG-V): Genome sequencing to study the core and pangenomes of soil and plant-associated prokaryotes.</title>
        <authorList>
            <person name="Whitman W."/>
        </authorList>
    </citation>
    <scope>NUCLEOTIDE SEQUENCE [LARGE SCALE GENOMIC DNA]</scope>
    <source>
        <strain evidence="6 9">SIr-6563</strain>
    </source>
</reference>
<dbReference type="EMBL" id="FNZM01000006">
    <property type="protein sequence ID" value="SEJ60234.1"/>
    <property type="molecule type" value="Genomic_DNA"/>
</dbReference>
<dbReference type="RefSeq" id="WP_074983235.1">
    <property type="nucleotide sequence ID" value="NZ_CADFGN010000006.1"/>
</dbReference>
<dbReference type="InterPro" id="IPR050313">
    <property type="entry name" value="Carb_Metab_HTH_regulators"/>
</dbReference>
<dbReference type="Gene3D" id="3.40.50.1360">
    <property type="match status" value="1"/>
</dbReference>
<evidence type="ECO:0000259" key="5">
    <source>
        <dbReference type="PROSITE" id="PS51000"/>
    </source>
</evidence>
<keyword evidence="1" id="KW-0678">Repressor</keyword>
<name>A0AAQ1JTY3_9BURK</name>
<evidence type="ECO:0000313" key="8">
    <source>
        <dbReference type="Proteomes" id="UP000183529"/>
    </source>
</evidence>
<evidence type="ECO:0000256" key="4">
    <source>
        <dbReference type="ARBA" id="ARBA00023163"/>
    </source>
</evidence>
<dbReference type="InterPro" id="IPR036390">
    <property type="entry name" value="WH_DNA-bd_sf"/>
</dbReference>
<keyword evidence="2" id="KW-0805">Transcription regulation</keyword>
<dbReference type="InterPro" id="IPR036388">
    <property type="entry name" value="WH-like_DNA-bd_sf"/>
</dbReference>
<dbReference type="PROSITE" id="PS51000">
    <property type="entry name" value="HTH_DEOR_2"/>
    <property type="match status" value="1"/>
</dbReference>
<dbReference type="SMART" id="SM00420">
    <property type="entry name" value="HTH_DEOR"/>
    <property type="match status" value="1"/>
</dbReference>
<dbReference type="InterPro" id="IPR014036">
    <property type="entry name" value="DeoR-like_C"/>
</dbReference>
<dbReference type="InterPro" id="IPR037171">
    <property type="entry name" value="NagB/RpiA_transferase-like"/>
</dbReference>
<dbReference type="GO" id="GO:0003677">
    <property type="term" value="F:DNA binding"/>
    <property type="evidence" value="ECO:0007669"/>
    <property type="project" value="UniProtKB-KW"/>
</dbReference>
<gene>
    <name evidence="6" type="ORF">C7400_105198</name>
    <name evidence="7" type="ORF">SAMN05216550_106197</name>
</gene>
<reference evidence="7 8" key="1">
    <citation type="submission" date="2016-10" db="EMBL/GenBank/DDBJ databases">
        <authorList>
            <person name="Varghese N."/>
            <person name="Submissions S."/>
        </authorList>
    </citation>
    <scope>NUCLEOTIDE SEQUENCE [LARGE SCALE GENOMIC DNA]</scope>
    <source>
        <strain evidence="7 8">LMG 22274</strain>
    </source>
</reference>
<organism evidence="7 8">
    <name type="scientific">Paraburkholderia tropica</name>
    <dbReference type="NCBI Taxonomy" id="92647"/>
    <lineage>
        <taxon>Bacteria</taxon>
        <taxon>Pseudomonadati</taxon>
        <taxon>Pseudomonadota</taxon>
        <taxon>Betaproteobacteria</taxon>
        <taxon>Burkholderiales</taxon>
        <taxon>Burkholderiaceae</taxon>
        <taxon>Paraburkholderia</taxon>
    </lineage>
</organism>
<dbReference type="Gene3D" id="1.10.10.10">
    <property type="entry name" value="Winged helix-like DNA-binding domain superfamily/Winged helix DNA-binding domain"/>
    <property type="match status" value="1"/>
</dbReference>
<dbReference type="EMBL" id="QJJV01000005">
    <property type="protein sequence ID" value="PXX18136.1"/>
    <property type="molecule type" value="Genomic_DNA"/>
</dbReference>
<sequence>MLTSQRKKAILDALERDGQVLAGALSVEFGVSEDTVRRDLRELAAEGRLQRVHGGALPASPAVAPLAQRQDMDVAAKQRVARKAAAMIEPGQVVIVDGGTTSALLVQCLAPDLQATVVTHSPSVAVALAAHPSIDVVLIGGKLYKHSLVAVGAAAVEAMSHIHADLYFMGVTGVHAKAGLSTGDFEEAYVKRALAQRAAETVVLACASKLNTASPYRIGELDLAQTLIVDAGADARLVKPIEKAGLTVVKA</sequence>
<proteinExistence type="predicted"/>